<feature type="compositionally biased region" description="Gly residues" evidence="1">
    <location>
        <begin position="34"/>
        <end position="45"/>
    </location>
</feature>
<organism evidence="2 3">
    <name type="scientific">Nesidiocoris tenuis</name>
    <dbReference type="NCBI Taxonomy" id="355587"/>
    <lineage>
        <taxon>Eukaryota</taxon>
        <taxon>Metazoa</taxon>
        <taxon>Ecdysozoa</taxon>
        <taxon>Arthropoda</taxon>
        <taxon>Hexapoda</taxon>
        <taxon>Insecta</taxon>
        <taxon>Pterygota</taxon>
        <taxon>Neoptera</taxon>
        <taxon>Paraneoptera</taxon>
        <taxon>Hemiptera</taxon>
        <taxon>Heteroptera</taxon>
        <taxon>Panheteroptera</taxon>
        <taxon>Cimicomorpha</taxon>
        <taxon>Miridae</taxon>
        <taxon>Dicyphina</taxon>
        <taxon>Nesidiocoris</taxon>
    </lineage>
</organism>
<name>A0ABN7ABG5_9HEMI</name>
<accession>A0ABN7ABG5</accession>
<sequence>MCGGSRVWNSSAVVVRPETSLTTQNRTGFSASRDGGGGRDAGGGEAFRRLSVDGTSGREEAAEARERCDGEAREERGRKEKKIDKKIPALFFIKLMLHYHHLHPPRRPPGYAYSNRPRPPPPERLSRPARSHPRDRRIHSHYTIFLSELDSIYSSLANCKFPLSDGLNQSAAPPHPYPYPSNFIVKNPQVFRRFGKKKAIGFGWKNKRKIQLKKIN</sequence>
<proteinExistence type="predicted"/>
<gene>
    <name evidence="2" type="ORF">NTJ_00397</name>
</gene>
<keyword evidence="3" id="KW-1185">Reference proteome</keyword>
<feature type="compositionally biased region" description="Basic residues" evidence="1">
    <location>
        <begin position="127"/>
        <end position="136"/>
    </location>
</feature>
<protein>
    <submittedName>
        <fullName evidence="2">Uncharacterized protein</fullName>
    </submittedName>
</protein>
<feature type="region of interest" description="Disordered" evidence="1">
    <location>
        <begin position="18"/>
        <end position="80"/>
    </location>
</feature>
<feature type="compositionally biased region" description="Basic and acidic residues" evidence="1">
    <location>
        <begin position="46"/>
        <end position="80"/>
    </location>
</feature>
<evidence type="ECO:0000313" key="2">
    <source>
        <dbReference type="EMBL" id="BES87592.1"/>
    </source>
</evidence>
<dbReference type="Proteomes" id="UP001307889">
    <property type="component" value="Chromosome 1"/>
</dbReference>
<dbReference type="EMBL" id="AP028909">
    <property type="protein sequence ID" value="BES87592.1"/>
    <property type="molecule type" value="Genomic_DNA"/>
</dbReference>
<evidence type="ECO:0000256" key="1">
    <source>
        <dbReference type="SAM" id="MobiDB-lite"/>
    </source>
</evidence>
<evidence type="ECO:0000313" key="3">
    <source>
        <dbReference type="Proteomes" id="UP001307889"/>
    </source>
</evidence>
<feature type="region of interest" description="Disordered" evidence="1">
    <location>
        <begin position="105"/>
        <end position="136"/>
    </location>
</feature>
<reference evidence="2 3" key="1">
    <citation type="submission" date="2023-09" db="EMBL/GenBank/DDBJ databases">
        <title>Nesidiocoris tenuis whole genome shotgun sequence.</title>
        <authorList>
            <person name="Shibata T."/>
            <person name="Shimoda M."/>
            <person name="Kobayashi T."/>
            <person name="Uehara T."/>
        </authorList>
    </citation>
    <scope>NUCLEOTIDE SEQUENCE [LARGE SCALE GENOMIC DNA]</scope>
    <source>
        <strain evidence="2 3">Japan</strain>
    </source>
</reference>